<keyword evidence="4" id="KW-1185">Reference proteome</keyword>
<evidence type="ECO:0008006" key="5">
    <source>
        <dbReference type="Google" id="ProtNLM"/>
    </source>
</evidence>
<sequence>MTTILQRLAITAAEKFPLLGSKNTIGSSSSVNIMAVGASVPRGPVTATLNFYGGTEDNSAPYTWIEKPADPSVPERNYSSVAEPVEIQDARGRESSFTLDRDAFAILQSLPPSAEKDFLDDESIEKNYYPEVEDLLLKNVPGAKTIRIFDHTIRRTQPDSHRKPVPYAHVDQTARAVEKRIRRYYSEEEADALLKGRYRIINVWRTLNRSPLEHFPLTYASSASASDEDFIPVELRYPEGYRGETASIRYNPKQQWFYLSGMTSDERILLECFDSESLKPGSKIRGQVPHSAFEDPRTRPDAEQRESIEVRALVFGP</sequence>
<dbReference type="Proteomes" id="UP001175261">
    <property type="component" value="Unassembled WGS sequence"/>
</dbReference>
<comment type="caution">
    <text evidence="3">The sequence shown here is derived from an EMBL/GenBank/DDBJ whole genome shotgun (WGS) entry which is preliminary data.</text>
</comment>
<evidence type="ECO:0000313" key="4">
    <source>
        <dbReference type="Proteomes" id="UP001175261"/>
    </source>
</evidence>
<name>A0AA39L801_SARSR</name>
<evidence type="ECO:0000313" key="3">
    <source>
        <dbReference type="EMBL" id="KAK0387991.1"/>
    </source>
</evidence>
<dbReference type="InterPro" id="IPR044053">
    <property type="entry name" value="AsaB-like"/>
</dbReference>
<gene>
    <name evidence="3" type="ORF">NLU13_4235</name>
</gene>
<dbReference type="AlphaFoldDB" id="A0AA39L801"/>
<evidence type="ECO:0000256" key="1">
    <source>
        <dbReference type="ARBA" id="ARBA00023604"/>
    </source>
</evidence>
<dbReference type="EMBL" id="JAPDFR010000003">
    <property type="protein sequence ID" value="KAK0387991.1"/>
    <property type="molecule type" value="Genomic_DNA"/>
</dbReference>
<evidence type="ECO:0000256" key="2">
    <source>
        <dbReference type="SAM" id="MobiDB-lite"/>
    </source>
</evidence>
<dbReference type="PANTHER" id="PTHR34598:SF1">
    <property type="entry name" value="PUTATIVE (AFU_ORTHOLOGUE AFUA_3G13140)-RELATED"/>
    <property type="match status" value="1"/>
</dbReference>
<dbReference type="NCBIfam" id="NF041278">
    <property type="entry name" value="CmcJ_NvfI_EfuI"/>
    <property type="match status" value="1"/>
</dbReference>
<organism evidence="3 4">
    <name type="scientific">Sarocladium strictum</name>
    <name type="common">Black bundle disease fungus</name>
    <name type="synonym">Acremonium strictum</name>
    <dbReference type="NCBI Taxonomy" id="5046"/>
    <lineage>
        <taxon>Eukaryota</taxon>
        <taxon>Fungi</taxon>
        <taxon>Dikarya</taxon>
        <taxon>Ascomycota</taxon>
        <taxon>Pezizomycotina</taxon>
        <taxon>Sordariomycetes</taxon>
        <taxon>Hypocreomycetidae</taxon>
        <taxon>Hypocreales</taxon>
        <taxon>Sarocladiaceae</taxon>
        <taxon>Sarocladium</taxon>
    </lineage>
</organism>
<dbReference type="PANTHER" id="PTHR34598">
    <property type="entry name" value="BLL6449 PROTEIN"/>
    <property type="match status" value="1"/>
</dbReference>
<proteinExistence type="inferred from homology"/>
<reference evidence="3" key="1">
    <citation type="submission" date="2022-10" db="EMBL/GenBank/DDBJ databases">
        <title>Determination and structural analysis of whole genome sequence of Sarocladium strictum F4-1.</title>
        <authorList>
            <person name="Hu L."/>
            <person name="Jiang Y."/>
        </authorList>
    </citation>
    <scope>NUCLEOTIDE SEQUENCE</scope>
    <source>
        <strain evidence="3">F4-1</strain>
    </source>
</reference>
<accession>A0AA39L801</accession>
<protein>
    <recommendedName>
        <fullName evidence="5">7alpha-cephem-methoxylase P8 chain</fullName>
    </recommendedName>
</protein>
<dbReference type="GO" id="GO:0016491">
    <property type="term" value="F:oxidoreductase activity"/>
    <property type="evidence" value="ECO:0007669"/>
    <property type="project" value="InterPro"/>
</dbReference>
<feature type="compositionally biased region" description="Basic and acidic residues" evidence="2">
    <location>
        <begin position="292"/>
        <end position="307"/>
    </location>
</feature>
<comment type="similarity">
    <text evidence="1">Belongs to the asaB hydroxylase/desaturase family.</text>
</comment>
<feature type="region of interest" description="Disordered" evidence="2">
    <location>
        <begin position="284"/>
        <end position="307"/>
    </location>
</feature>